<proteinExistence type="predicted"/>
<evidence type="ECO:0000256" key="1">
    <source>
        <dbReference type="SAM" id="SignalP"/>
    </source>
</evidence>
<reference evidence="3" key="1">
    <citation type="journal article" date="2019" name="Int. J. Syst. Evol. Microbiol.">
        <title>The Global Catalogue of Microorganisms (GCM) 10K type strain sequencing project: providing services to taxonomists for standard genome sequencing and annotation.</title>
        <authorList>
            <consortium name="The Broad Institute Genomics Platform"/>
            <consortium name="The Broad Institute Genome Sequencing Center for Infectious Disease"/>
            <person name="Wu L."/>
            <person name="Ma J."/>
        </authorList>
    </citation>
    <scope>NUCLEOTIDE SEQUENCE [LARGE SCALE GENOMIC DNA]</scope>
    <source>
        <strain evidence="3">CCUG 39402</strain>
    </source>
</reference>
<dbReference type="RefSeq" id="WP_371439678.1">
    <property type="nucleotide sequence ID" value="NZ_JBHSRS010000084.1"/>
</dbReference>
<keyword evidence="1" id="KW-0732">Signal</keyword>
<evidence type="ECO:0000313" key="2">
    <source>
        <dbReference type="EMBL" id="MFC6283909.1"/>
    </source>
</evidence>
<evidence type="ECO:0008006" key="4">
    <source>
        <dbReference type="Google" id="ProtNLM"/>
    </source>
</evidence>
<name>A0ABW1U1X5_9BURK</name>
<dbReference type="Proteomes" id="UP001596270">
    <property type="component" value="Unassembled WGS sequence"/>
</dbReference>
<evidence type="ECO:0000313" key="3">
    <source>
        <dbReference type="Proteomes" id="UP001596270"/>
    </source>
</evidence>
<feature type="chain" id="PRO_5045181752" description="DUF5666 domain-containing protein" evidence="1">
    <location>
        <begin position="31"/>
        <end position="213"/>
    </location>
</feature>
<gene>
    <name evidence="2" type="ORF">ACFQND_21990</name>
</gene>
<accession>A0ABW1U1X5</accession>
<sequence length="213" mass="22178">MTPANTLTRRTATLVLSLCMAAAFAGEALAQTPPAPVRMRGTILSVTPATLTVKDRSGEVVELAISDKLVVSEVYPIKLDDIKPGSYIGTAAMPQPDGTQRAIAVSVFPESARGTGDGHRPFDLLPQSTMTNATVADVSAIANTPAGRKLQLKYKGGEQTVIVPADAPVVTSRPGDRSLLVPGASVSLFAQAIDGKPTVLRINAGRNGFALPY</sequence>
<keyword evidence="3" id="KW-1185">Reference proteome</keyword>
<comment type="caution">
    <text evidence="2">The sequence shown here is derived from an EMBL/GenBank/DDBJ whole genome shotgun (WGS) entry which is preliminary data.</text>
</comment>
<protein>
    <recommendedName>
        <fullName evidence="4">DUF5666 domain-containing protein</fullName>
    </recommendedName>
</protein>
<feature type="signal peptide" evidence="1">
    <location>
        <begin position="1"/>
        <end position="30"/>
    </location>
</feature>
<organism evidence="2 3">
    <name type="scientific">Polaromonas aquatica</name>
    <dbReference type="NCBI Taxonomy" id="332657"/>
    <lineage>
        <taxon>Bacteria</taxon>
        <taxon>Pseudomonadati</taxon>
        <taxon>Pseudomonadota</taxon>
        <taxon>Betaproteobacteria</taxon>
        <taxon>Burkholderiales</taxon>
        <taxon>Comamonadaceae</taxon>
        <taxon>Polaromonas</taxon>
    </lineage>
</organism>
<dbReference type="EMBL" id="JBHSRS010000084">
    <property type="protein sequence ID" value="MFC6283909.1"/>
    <property type="molecule type" value="Genomic_DNA"/>
</dbReference>